<feature type="compositionally biased region" description="Low complexity" evidence="1">
    <location>
        <begin position="437"/>
        <end position="460"/>
    </location>
</feature>
<name>A0A1Y2I165_9FUNG</name>
<dbReference type="EMBL" id="MCFL01000004">
    <property type="protein sequence ID" value="ORZ39701.1"/>
    <property type="molecule type" value="Genomic_DNA"/>
</dbReference>
<feature type="compositionally biased region" description="Polar residues" evidence="1">
    <location>
        <begin position="180"/>
        <end position="192"/>
    </location>
</feature>
<feature type="region of interest" description="Disordered" evidence="1">
    <location>
        <begin position="156"/>
        <end position="212"/>
    </location>
</feature>
<dbReference type="AlphaFoldDB" id="A0A1Y2I165"/>
<organism evidence="3 4">
    <name type="scientific">Catenaria anguillulae PL171</name>
    <dbReference type="NCBI Taxonomy" id="765915"/>
    <lineage>
        <taxon>Eukaryota</taxon>
        <taxon>Fungi</taxon>
        <taxon>Fungi incertae sedis</taxon>
        <taxon>Blastocladiomycota</taxon>
        <taxon>Blastocladiomycetes</taxon>
        <taxon>Blastocladiales</taxon>
        <taxon>Catenariaceae</taxon>
        <taxon>Catenaria</taxon>
    </lineage>
</organism>
<evidence type="ECO:0000259" key="2">
    <source>
        <dbReference type="PROSITE" id="PS50196"/>
    </source>
</evidence>
<dbReference type="Proteomes" id="UP000193411">
    <property type="component" value="Unassembled WGS sequence"/>
</dbReference>
<proteinExistence type="predicted"/>
<accession>A0A1Y2I165</accession>
<evidence type="ECO:0000313" key="3">
    <source>
        <dbReference type="EMBL" id="ORZ39701.1"/>
    </source>
</evidence>
<keyword evidence="4" id="KW-1185">Reference proteome</keyword>
<dbReference type="InterPro" id="IPR000156">
    <property type="entry name" value="Ran_bind_dom"/>
</dbReference>
<reference evidence="3 4" key="1">
    <citation type="submission" date="2016-07" db="EMBL/GenBank/DDBJ databases">
        <title>Pervasive Adenine N6-methylation of Active Genes in Fungi.</title>
        <authorList>
            <consortium name="DOE Joint Genome Institute"/>
            <person name="Mondo S.J."/>
            <person name="Dannebaum R.O."/>
            <person name="Kuo R.C."/>
            <person name="Labutti K."/>
            <person name="Haridas S."/>
            <person name="Kuo A."/>
            <person name="Salamov A."/>
            <person name="Ahrendt S.R."/>
            <person name="Lipzen A."/>
            <person name="Sullivan W."/>
            <person name="Andreopoulos W.B."/>
            <person name="Clum A."/>
            <person name="Lindquist E."/>
            <person name="Daum C."/>
            <person name="Ramamoorthy G.K."/>
            <person name="Gryganskyi A."/>
            <person name="Culley D."/>
            <person name="Magnuson J.K."/>
            <person name="James T.Y."/>
            <person name="O'Malley M.A."/>
            <person name="Stajich J.E."/>
            <person name="Spatafora J.W."/>
            <person name="Visel A."/>
            <person name="Grigoriev I.V."/>
        </authorList>
    </citation>
    <scope>NUCLEOTIDE SEQUENCE [LARGE SCALE GENOMIC DNA]</scope>
    <source>
        <strain evidence="3 4">PL171</strain>
    </source>
</reference>
<evidence type="ECO:0000313" key="4">
    <source>
        <dbReference type="Proteomes" id="UP000193411"/>
    </source>
</evidence>
<dbReference type="InterPro" id="IPR011993">
    <property type="entry name" value="PH-like_dom_sf"/>
</dbReference>
<feature type="compositionally biased region" description="Pro residues" evidence="1">
    <location>
        <begin position="263"/>
        <end position="290"/>
    </location>
</feature>
<gene>
    <name evidence="3" type="ORF">BCR44DRAFT_1482377</name>
</gene>
<evidence type="ECO:0000256" key="1">
    <source>
        <dbReference type="SAM" id="MobiDB-lite"/>
    </source>
</evidence>
<comment type="caution">
    <text evidence="3">The sequence shown here is derived from an EMBL/GenBank/DDBJ whole genome shotgun (WGS) entry which is preliminary data.</text>
</comment>
<feature type="region of interest" description="Disordered" evidence="1">
    <location>
        <begin position="253"/>
        <end position="324"/>
    </location>
</feature>
<feature type="region of interest" description="Disordered" evidence="1">
    <location>
        <begin position="437"/>
        <end position="478"/>
    </location>
</feature>
<dbReference type="PROSITE" id="PS50196">
    <property type="entry name" value="RANBD1"/>
    <property type="match status" value="1"/>
</dbReference>
<feature type="region of interest" description="Disordered" evidence="1">
    <location>
        <begin position="1"/>
        <end position="81"/>
    </location>
</feature>
<feature type="compositionally biased region" description="Low complexity" evidence="1">
    <location>
        <begin position="54"/>
        <end position="81"/>
    </location>
</feature>
<feature type="compositionally biased region" description="Low complexity" evidence="1">
    <location>
        <begin position="291"/>
        <end position="323"/>
    </location>
</feature>
<feature type="domain" description="RanBD1" evidence="2">
    <location>
        <begin position="466"/>
        <end position="554"/>
    </location>
</feature>
<sequence>MPKRKNDQDHHRSDRDRDGDGNDSSEGDDNQALAPVATAPSASQQHRRKFVRRGTSGATSSNGTAASGPAGPAAPTPLASGFASAPAFAFGTSVSNVPSFHMAMGSAPASFSTGISSGFGASSSTAQASAFEFGGPKPSGAAGNTFQTSADIIKESLGKSPSASGPPKPSPNPAAFNFATSTSSNAPSSGDSRTPPPSTVSTGNSTDDQHSKMRKLNEDLYEHVSSVCGNDPCADLTIVYQKYIEYAKEIKGGSGTPSAAAKPPSPPAKPAPAPAPKATVPSPPPPPPPAFGAALVAATLPKPKSPTKSSSSTSPPAIPSAPAQGFAFGGKPVAAASNNSAPSAPFVFGAPTSSAAPSATTAATTTPMFSFGSTPATNSATSMSTSAAAPKPFTFGSASSSSSGTTSSFPAFGTNPSTAAPAPGAFTFGGASSFPAFGSTPTGTATSTGDATTAGDVQGGPEDDDDAPPPAPTGPAAVESSALLDGESMYFEHKFRVRVCQPDQDPAKTRPSEWPVKGVGTVSLIRNEASPGKHRLFIRTGTTVDGVVANTLLSVVTAMAVKVGKKSHARVAVFGADPDKYKGKPMMLFLSVDEDGGSGEKAIEFVDKVKECKEQSQ</sequence>
<dbReference type="Gene3D" id="2.30.29.30">
    <property type="entry name" value="Pleckstrin-homology domain (PH domain)/Phosphotyrosine-binding domain (PTB)"/>
    <property type="match status" value="1"/>
</dbReference>
<dbReference type="STRING" id="765915.A0A1Y2I165"/>
<protein>
    <recommendedName>
        <fullName evidence="2">RanBD1 domain-containing protein</fullName>
    </recommendedName>
</protein>
<feature type="compositionally biased region" description="Basic and acidic residues" evidence="1">
    <location>
        <begin position="1"/>
        <end position="20"/>
    </location>
</feature>